<comment type="caution">
    <text evidence="1">The sequence shown here is derived from an EMBL/GenBank/DDBJ whole genome shotgun (WGS) entry which is preliminary data.</text>
</comment>
<protein>
    <recommendedName>
        <fullName evidence="3">Protein kinase domain-containing protein</fullName>
    </recommendedName>
</protein>
<reference evidence="1" key="1">
    <citation type="journal article" date="2021" name="Nat. Commun.">
        <title>Genetic determinants of endophytism in the Arabidopsis root mycobiome.</title>
        <authorList>
            <person name="Mesny F."/>
            <person name="Miyauchi S."/>
            <person name="Thiergart T."/>
            <person name="Pickel B."/>
            <person name="Atanasova L."/>
            <person name="Karlsson M."/>
            <person name="Huettel B."/>
            <person name="Barry K.W."/>
            <person name="Haridas S."/>
            <person name="Chen C."/>
            <person name="Bauer D."/>
            <person name="Andreopoulos W."/>
            <person name="Pangilinan J."/>
            <person name="LaButti K."/>
            <person name="Riley R."/>
            <person name="Lipzen A."/>
            <person name="Clum A."/>
            <person name="Drula E."/>
            <person name="Henrissat B."/>
            <person name="Kohler A."/>
            <person name="Grigoriev I.V."/>
            <person name="Martin F.M."/>
            <person name="Hacquard S."/>
        </authorList>
    </citation>
    <scope>NUCLEOTIDE SEQUENCE</scope>
    <source>
        <strain evidence="1">MPI-CAGE-AT-0021</strain>
    </source>
</reference>
<dbReference type="InterPro" id="IPR011009">
    <property type="entry name" value="Kinase-like_dom_sf"/>
</dbReference>
<evidence type="ECO:0000313" key="1">
    <source>
        <dbReference type="EMBL" id="KAH7116571.1"/>
    </source>
</evidence>
<name>A0A9P9DC88_9HYPO</name>
<sequence>MPGPYPILLDDIWAHRHEWKSLGAGSEGEAFTHNGTVIKVYEKAHHPFRNCVPDTSPEVRWPTEIAASLLLGGTADSQLSQQDMEFLPGEPRWHFLTQFLPFGNIMKLAKHLRNSEHTYTAHELDLVFRPSLERLLQALTRMHSQHNLCHDDIKPDNIWLSEVKHWILADLGNVREPSHPYHSSILWSRLNENLPDCRVNDVMRLLKSYLLFLRASVDDTAAFDTQFFQANEGWAQLYWNTLNTVQADELVSASSVQTLSDDLDPTTRRLRDPSVTGRDPPSLWNPLDRLFLSKEHLVERAVRYELQMTAADGVARIWGMTWILGVPVGRCRG</sequence>
<evidence type="ECO:0000313" key="2">
    <source>
        <dbReference type="Proteomes" id="UP000717696"/>
    </source>
</evidence>
<proteinExistence type="predicted"/>
<dbReference type="OrthoDB" id="5337378at2759"/>
<dbReference type="Gene3D" id="1.10.510.10">
    <property type="entry name" value="Transferase(Phosphotransferase) domain 1"/>
    <property type="match status" value="1"/>
</dbReference>
<dbReference type="SUPFAM" id="SSF56112">
    <property type="entry name" value="Protein kinase-like (PK-like)"/>
    <property type="match status" value="1"/>
</dbReference>
<dbReference type="AlphaFoldDB" id="A0A9P9DC88"/>
<evidence type="ECO:0008006" key="3">
    <source>
        <dbReference type="Google" id="ProtNLM"/>
    </source>
</evidence>
<gene>
    <name evidence="1" type="ORF">B0J13DRAFT_653575</name>
</gene>
<accession>A0A9P9DC88</accession>
<dbReference type="Proteomes" id="UP000717696">
    <property type="component" value="Unassembled WGS sequence"/>
</dbReference>
<dbReference type="EMBL" id="JAGMUU010000036">
    <property type="protein sequence ID" value="KAH7116571.1"/>
    <property type="molecule type" value="Genomic_DNA"/>
</dbReference>
<keyword evidence="2" id="KW-1185">Reference proteome</keyword>
<organism evidence="1 2">
    <name type="scientific">Dactylonectria estremocensis</name>
    <dbReference type="NCBI Taxonomy" id="1079267"/>
    <lineage>
        <taxon>Eukaryota</taxon>
        <taxon>Fungi</taxon>
        <taxon>Dikarya</taxon>
        <taxon>Ascomycota</taxon>
        <taxon>Pezizomycotina</taxon>
        <taxon>Sordariomycetes</taxon>
        <taxon>Hypocreomycetidae</taxon>
        <taxon>Hypocreales</taxon>
        <taxon>Nectriaceae</taxon>
        <taxon>Dactylonectria</taxon>
    </lineage>
</organism>